<organism evidence="9 10">
    <name type="scientific">Anaerobranca gottschalkii DSM 13577</name>
    <dbReference type="NCBI Taxonomy" id="1120990"/>
    <lineage>
        <taxon>Bacteria</taxon>
        <taxon>Bacillati</taxon>
        <taxon>Bacillota</taxon>
        <taxon>Clostridia</taxon>
        <taxon>Eubacteriales</taxon>
        <taxon>Proteinivoracaceae</taxon>
        <taxon>Anaerobranca</taxon>
    </lineage>
</organism>
<evidence type="ECO:0000313" key="10">
    <source>
        <dbReference type="Proteomes" id="UP000243819"/>
    </source>
</evidence>
<reference evidence="9" key="2">
    <citation type="submission" date="2016-10" db="EMBL/GenBank/DDBJ databases">
        <authorList>
            <person name="de Groot N.N."/>
        </authorList>
    </citation>
    <scope>NUCLEOTIDE SEQUENCE [LARGE SCALE GENOMIC DNA]</scope>
    <source>
        <strain evidence="9">DSM 13577</strain>
    </source>
</reference>
<evidence type="ECO:0000256" key="6">
    <source>
        <dbReference type="RuleBase" id="RU365089"/>
    </source>
</evidence>
<dbReference type="GO" id="GO:0006313">
    <property type="term" value="P:DNA transposition"/>
    <property type="evidence" value="ECO:0007669"/>
    <property type="project" value="UniProtKB-UniRule"/>
</dbReference>
<dbReference type="PANTHER" id="PTHR33217">
    <property type="entry name" value="TRANSPOSASE FOR INSERTION SEQUENCE ELEMENT IS1081"/>
    <property type="match status" value="1"/>
</dbReference>
<sequence length="85" mass="9814">MSTKSNLLAKELAKECRSVEDVQEHLKNLFRDTIQEIFEAEMDEHLGYNKHSSSGDHSGNSRNGYNRKTIKTKYGETTIDIPRDR</sequence>
<reference evidence="10" key="1">
    <citation type="submission" date="2016-10" db="EMBL/GenBank/DDBJ databases">
        <authorList>
            <person name="Varghese N."/>
            <person name="Submissions S."/>
        </authorList>
    </citation>
    <scope>NUCLEOTIDE SEQUENCE [LARGE SCALE GENOMIC DNA]</scope>
    <source>
        <strain evidence="10">DSM 13577</strain>
    </source>
</reference>
<accession>A0A1I0CQX6</accession>
<dbReference type="GO" id="GO:0004803">
    <property type="term" value="F:transposase activity"/>
    <property type="evidence" value="ECO:0007669"/>
    <property type="project" value="UniProtKB-UniRule"/>
</dbReference>
<dbReference type="AlphaFoldDB" id="A0A1I0CQX6"/>
<evidence type="ECO:0000313" key="9">
    <source>
        <dbReference type="EMBL" id="SET22131.1"/>
    </source>
</evidence>
<evidence type="ECO:0000256" key="3">
    <source>
        <dbReference type="ARBA" id="ARBA00022578"/>
    </source>
</evidence>
<keyword evidence="6" id="KW-0814">Transposable element</keyword>
<keyword evidence="5 6" id="KW-0233">DNA recombination</keyword>
<dbReference type="RefSeq" id="WP_177159750.1">
    <property type="nucleotide sequence ID" value="NZ_FOIF01000033.1"/>
</dbReference>
<comment type="similarity">
    <text evidence="2 6">Belongs to the transposase mutator family.</text>
</comment>
<comment type="function">
    <text evidence="1 6">Required for the transposition of the insertion element.</text>
</comment>
<dbReference type="EMBL" id="FOIF01000088">
    <property type="protein sequence ID" value="SET22131.1"/>
    <property type="molecule type" value="Genomic_DNA"/>
</dbReference>
<keyword evidence="3 6" id="KW-0815">Transposition</keyword>
<dbReference type="GO" id="GO:0003677">
    <property type="term" value="F:DNA binding"/>
    <property type="evidence" value="ECO:0007669"/>
    <property type="project" value="UniProtKB-UniRule"/>
</dbReference>
<keyword evidence="10" id="KW-1185">Reference proteome</keyword>
<gene>
    <name evidence="8" type="ORF">SAMN03080614_10331</name>
    <name evidence="9" type="ORF">SAMN03080614_10886</name>
</gene>
<dbReference type="InterPro" id="IPR001207">
    <property type="entry name" value="Transposase_mutator"/>
</dbReference>
<evidence type="ECO:0000256" key="7">
    <source>
        <dbReference type="SAM" id="MobiDB-lite"/>
    </source>
</evidence>
<evidence type="ECO:0000256" key="4">
    <source>
        <dbReference type="ARBA" id="ARBA00023125"/>
    </source>
</evidence>
<keyword evidence="4 6" id="KW-0238">DNA-binding</keyword>
<feature type="region of interest" description="Disordered" evidence="7">
    <location>
        <begin position="47"/>
        <end position="85"/>
    </location>
</feature>
<proteinExistence type="inferred from homology"/>
<dbReference type="Proteomes" id="UP000243819">
    <property type="component" value="Unassembled WGS sequence"/>
</dbReference>
<evidence type="ECO:0000256" key="5">
    <source>
        <dbReference type="ARBA" id="ARBA00023172"/>
    </source>
</evidence>
<dbReference type="Pfam" id="PF00872">
    <property type="entry name" value="Transposase_mut"/>
    <property type="match status" value="1"/>
</dbReference>
<evidence type="ECO:0000256" key="1">
    <source>
        <dbReference type="ARBA" id="ARBA00002190"/>
    </source>
</evidence>
<dbReference type="EMBL" id="FOIF01000033">
    <property type="protein sequence ID" value="SET02444.1"/>
    <property type="molecule type" value="Genomic_DNA"/>
</dbReference>
<dbReference type="PANTHER" id="PTHR33217:SF8">
    <property type="entry name" value="MUTATOR FAMILY TRANSPOSASE"/>
    <property type="match status" value="1"/>
</dbReference>
<evidence type="ECO:0000256" key="2">
    <source>
        <dbReference type="ARBA" id="ARBA00010961"/>
    </source>
</evidence>
<name>A0A1I0CQX6_9FIRM</name>
<feature type="compositionally biased region" description="Polar residues" evidence="7">
    <location>
        <begin position="50"/>
        <end position="66"/>
    </location>
</feature>
<evidence type="ECO:0000313" key="8">
    <source>
        <dbReference type="EMBL" id="SET02444.1"/>
    </source>
</evidence>
<feature type="non-terminal residue" evidence="9">
    <location>
        <position position="85"/>
    </location>
</feature>
<protein>
    <recommendedName>
        <fullName evidence="6">Mutator family transposase</fullName>
    </recommendedName>
</protein>